<dbReference type="InterPro" id="IPR000834">
    <property type="entry name" value="Peptidase_M14"/>
</dbReference>
<dbReference type="EMBL" id="CP014209">
    <property type="protein sequence ID" value="ANC31505.1"/>
    <property type="molecule type" value="Genomic_DNA"/>
</dbReference>
<dbReference type="PROSITE" id="PS51257">
    <property type="entry name" value="PROKAR_LIPOPROTEIN"/>
    <property type="match status" value="1"/>
</dbReference>
<evidence type="ECO:0000256" key="6">
    <source>
        <dbReference type="ARBA" id="ARBA00023049"/>
    </source>
</evidence>
<sequence length="878" mass="92383">MRLHRTVAGLSGIAVATSCVVGLAPTATATPSPGTSGPDRAEAAGASARSSFADLVAAAKKSLPERATDGAIDMPSSYPSQPALKVFDPVADDATTRNGTIAYSDIAPRLTELMASSDRVSTQVVGQSTQGRDLYLVTITAPESRSQTTQQTRWREKIRTSPAAAAKDRALAKGYKTPVWFSSNIHGNEWEGTDAAMRLLEELATSDDPATLDLLREHRVYLSLTLNPDGRTAATRATTLSLDANRDMVTGTTPEARSFVATTQALQPLYAADFHGYTGVLQVEPCGPPHGDNYEYDLFIPHGYALARQVEDDVVAADIPGNTYYDTATGDVVEENTGNILIPYRDTPSGWDDYPPIFTAQYAAFHGAVTSTVELPHGRDRGLGTTTPQDAAINTEVAHATMVSMLDYVAAHSDEMLADQIEVFRRGVAGAPKQQLTEAGVAAVPGPDEWKALWDVSDDQEPVDLPRAYVIPVGAGQRSSSDAEALVDQLLFHGVEVQRLWTPTTIDGVRYPVGSFVVDMHQPRRGLANVLLATGSDISAKLPSMYDISAWSLGDLWGATVDAVGSTTDRELRLTVPLQLVPQDGYLPWGAKHVAFDLAGVEDFRALNALLEEDAPVWLLDDGRAAVGPAGIPAARDAVADFDIRFEALSGKEVKALGDATELEDLTVAYVGAQDDLLSLTELGFDDLVRVTASGVDAGAATGTTGLEDADVLWVGSSFNPGATGDAAVEAWLADGGAIVGRTAAAFDAAAAYGLVEGQAVTGNRSGNGIVAVDTPDASMFADHPQDESFIYPAVWFTGLGEGTTVELSYADDPLLAGHWNASSGAGPDQAAGQAAVVSGESADGARAVVFGTTPFFRTHPKGGLSQAATAIFWATSD</sequence>
<dbReference type="GO" id="GO:0008270">
    <property type="term" value="F:zinc ion binding"/>
    <property type="evidence" value="ECO:0007669"/>
    <property type="project" value="InterPro"/>
</dbReference>
<evidence type="ECO:0000313" key="12">
    <source>
        <dbReference type="Proteomes" id="UP000076794"/>
    </source>
</evidence>
<feature type="signal peptide" evidence="9">
    <location>
        <begin position="1"/>
        <end position="29"/>
    </location>
</feature>
<evidence type="ECO:0000256" key="7">
    <source>
        <dbReference type="PROSITE-ProRule" id="PRU01379"/>
    </source>
</evidence>
<dbReference type="KEGG" id="ido:I598_1958"/>
<dbReference type="GO" id="GO:0005615">
    <property type="term" value="C:extracellular space"/>
    <property type="evidence" value="ECO:0007669"/>
    <property type="project" value="TreeGrafter"/>
</dbReference>
<reference evidence="11 12" key="1">
    <citation type="submission" date="2016-01" db="EMBL/GenBank/DDBJ databases">
        <title>Complete genome sequence of a soil Actinobacterium, Isoptericola dokdonensis DS-3.</title>
        <authorList>
            <person name="Kwon S.-K."/>
            <person name="Kim J.F."/>
        </authorList>
    </citation>
    <scope>NUCLEOTIDE SEQUENCE [LARGE SCALE GENOMIC DNA]</scope>
    <source>
        <strain evidence="11 12">DS-3</strain>
    </source>
</reference>
<feature type="chain" id="PRO_5007822873" evidence="9">
    <location>
        <begin position="30"/>
        <end position="878"/>
    </location>
</feature>
<dbReference type="AlphaFoldDB" id="A0A161I233"/>
<keyword evidence="9" id="KW-0732">Signal</keyword>
<dbReference type="RefSeq" id="WP_068202789.1">
    <property type="nucleotide sequence ID" value="NZ_CP014209.1"/>
</dbReference>
<evidence type="ECO:0000259" key="10">
    <source>
        <dbReference type="PROSITE" id="PS52035"/>
    </source>
</evidence>
<keyword evidence="5" id="KW-0862">Zinc</keyword>
<organism evidence="11 12">
    <name type="scientific">Isoptericola dokdonensis DS-3</name>
    <dbReference type="NCBI Taxonomy" id="1300344"/>
    <lineage>
        <taxon>Bacteria</taxon>
        <taxon>Bacillati</taxon>
        <taxon>Actinomycetota</taxon>
        <taxon>Actinomycetes</taxon>
        <taxon>Micrococcales</taxon>
        <taxon>Promicromonosporaceae</taxon>
        <taxon>Isoptericola</taxon>
    </lineage>
</organism>
<feature type="active site" description="Proton donor/acceptor" evidence="7">
    <location>
        <position position="422"/>
    </location>
</feature>
<dbReference type="PROSITE" id="PS52035">
    <property type="entry name" value="PEPTIDASE_M14"/>
    <property type="match status" value="1"/>
</dbReference>
<keyword evidence="11" id="KW-0121">Carboxypeptidase</keyword>
<evidence type="ECO:0000256" key="5">
    <source>
        <dbReference type="ARBA" id="ARBA00022833"/>
    </source>
</evidence>
<keyword evidence="6" id="KW-0482">Metalloprotease</keyword>
<comment type="cofactor">
    <cofactor evidence="1">
        <name>Zn(2+)</name>
        <dbReference type="ChEBI" id="CHEBI:29105"/>
    </cofactor>
</comment>
<dbReference type="SMART" id="SM00631">
    <property type="entry name" value="Zn_pept"/>
    <property type="match status" value="1"/>
</dbReference>
<gene>
    <name evidence="11" type="ORF">I598_1958</name>
</gene>
<dbReference type="PANTHER" id="PTHR11705">
    <property type="entry name" value="PROTEASE FAMILY M14 CARBOXYPEPTIDASE A,B"/>
    <property type="match status" value="1"/>
</dbReference>
<keyword evidence="12" id="KW-1185">Reference proteome</keyword>
<evidence type="ECO:0000256" key="8">
    <source>
        <dbReference type="SAM" id="MobiDB-lite"/>
    </source>
</evidence>
<evidence type="ECO:0000256" key="2">
    <source>
        <dbReference type="ARBA" id="ARBA00005988"/>
    </source>
</evidence>
<feature type="domain" description="Peptidase M14" evidence="10">
    <location>
        <begin position="99"/>
        <end position="451"/>
    </location>
</feature>
<feature type="region of interest" description="Disordered" evidence="8">
    <location>
        <begin position="27"/>
        <end position="46"/>
    </location>
</feature>
<dbReference type="Pfam" id="PF00246">
    <property type="entry name" value="Peptidase_M14"/>
    <property type="match status" value="1"/>
</dbReference>
<dbReference type="OrthoDB" id="9758209at2"/>
<dbReference type="Gene3D" id="3.40.630.10">
    <property type="entry name" value="Zn peptidases"/>
    <property type="match status" value="1"/>
</dbReference>
<name>A0A161I233_9MICO</name>
<dbReference type="GO" id="GO:0006508">
    <property type="term" value="P:proteolysis"/>
    <property type="evidence" value="ECO:0007669"/>
    <property type="project" value="UniProtKB-KW"/>
</dbReference>
<comment type="similarity">
    <text evidence="2 7">Belongs to the peptidase M14 family.</text>
</comment>
<proteinExistence type="inferred from homology"/>
<dbReference type="PATRIC" id="fig|1300344.3.peg.1965"/>
<dbReference type="SUPFAM" id="SSF53187">
    <property type="entry name" value="Zn-dependent exopeptidases"/>
    <property type="match status" value="1"/>
</dbReference>
<evidence type="ECO:0000256" key="1">
    <source>
        <dbReference type="ARBA" id="ARBA00001947"/>
    </source>
</evidence>
<dbReference type="STRING" id="1300344.I598_1958"/>
<evidence type="ECO:0000256" key="3">
    <source>
        <dbReference type="ARBA" id="ARBA00022670"/>
    </source>
</evidence>
<dbReference type="GO" id="GO:0004181">
    <property type="term" value="F:metallocarboxypeptidase activity"/>
    <property type="evidence" value="ECO:0007669"/>
    <property type="project" value="InterPro"/>
</dbReference>
<keyword evidence="3" id="KW-0645">Protease</keyword>
<dbReference type="Proteomes" id="UP000076794">
    <property type="component" value="Chromosome"/>
</dbReference>
<keyword evidence="4" id="KW-0378">Hydrolase</keyword>
<evidence type="ECO:0000256" key="9">
    <source>
        <dbReference type="SAM" id="SignalP"/>
    </source>
</evidence>
<accession>A0A161I233</accession>
<protein>
    <submittedName>
        <fullName evidence="11">Zinc carboxypeptidase</fullName>
    </submittedName>
</protein>
<evidence type="ECO:0000313" key="11">
    <source>
        <dbReference type="EMBL" id="ANC31505.1"/>
    </source>
</evidence>
<dbReference type="PANTHER" id="PTHR11705:SF143">
    <property type="entry name" value="SLL0236 PROTEIN"/>
    <property type="match status" value="1"/>
</dbReference>
<evidence type="ECO:0000256" key="4">
    <source>
        <dbReference type="ARBA" id="ARBA00022801"/>
    </source>
</evidence>